<evidence type="ECO:0000313" key="12">
    <source>
        <dbReference type="Proteomes" id="UP000515204"/>
    </source>
</evidence>
<dbReference type="Gene3D" id="1.10.1380.10">
    <property type="entry name" value="Neutral endopeptidase , domain2"/>
    <property type="match status" value="1"/>
</dbReference>
<dbReference type="AlphaFoldDB" id="A0A6P3XT92"/>
<keyword evidence="7" id="KW-0862">Zinc</keyword>
<comment type="subcellular location">
    <subcellularLocation>
        <location evidence="2">Cell membrane</location>
        <topology evidence="2">Single-pass type II membrane protein</topology>
    </subcellularLocation>
</comment>
<dbReference type="InterPro" id="IPR000718">
    <property type="entry name" value="Peptidase_M13"/>
</dbReference>
<dbReference type="OrthoDB" id="6475849at2759"/>
<gene>
    <name evidence="13" type="primary">LOC106748025</name>
</gene>
<sequence length="729" mass="84369">MRLLSLFFSVIVARVIGIPTRKLADCNVCKSDACREIGEAIRRGIDGSSDPCINFYNYGCGSWPAHDPIPPSELQWSTDDKYSLRISRRAKGLLEGKSKYDDLPFIKKLKQYYRSCMDEDAIERQGLTPIMTLIDANGGWPIIMGKASTGLKNFTWQEIDNTYNQLFAGSSFFNIKYETNEEDATRHILTISIDNSVLSGLLWDELEEEDESSLDPNLYLDTMIYIIKAFAKHKKVKIDSISMSEEIKKLYTFEANFENITELSEQEVLKGLDMNETKMTISELQEYYDLAKPQNLTAKINWLQTIQFIFKNVNVSINSSEPVIVYNKELLHKLAHLLDDTSPRVLVNFIQWNLVNAFIPFLNKNMRDIDFELKYKAYNVTEQEPRWKTCIDYITLSDALSYLYIKRYNVTNNIKAAIKMMEEIKTEMKEHILHSEWADNSTKKFIIAKLDNLILQVGYPEWYNNQTALNERYEGLLVGENYFKNALSMLIYEKERFFKKFREPVDRYEWTNHPLIKNPFYDYTNNRISIPVAEILYPYFTLGMPLAVNYGAIGMVFGHEIAHSFDSDGMQYDKFGNKHSWHNEKTTEAFDKKVKCFVDQYNNFILNTTDEDEEPIQINGLLTKDENIADNVGLAVAFAAFQKRLVTAELQLKLPGLKNVTDEQLFFLSFVNSWCTASRDVYEKYYVNTDSHTLPKFRTIGSVANMASFSNVFNCPVNSPMNRKSKCSL</sequence>
<evidence type="ECO:0000256" key="5">
    <source>
        <dbReference type="ARBA" id="ARBA00022723"/>
    </source>
</evidence>
<feature type="domain" description="Peptidase M13 N-terminal" evidence="11">
    <location>
        <begin position="51"/>
        <end position="460"/>
    </location>
</feature>
<evidence type="ECO:0000256" key="9">
    <source>
        <dbReference type="SAM" id="SignalP"/>
    </source>
</evidence>
<evidence type="ECO:0000256" key="4">
    <source>
        <dbReference type="ARBA" id="ARBA00022670"/>
    </source>
</evidence>
<keyword evidence="12" id="KW-1185">Reference proteome</keyword>
<dbReference type="CDD" id="cd08662">
    <property type="entry name" value="M13"/>
    <property type="match status" value="1"/>
</dbReference>
<dbReference type="GO" id="GO:0004222">
    <property type="term" value="F:metalloendopeptidase activity"/>
    <property type="evidence" value="ECO:0007669"/>
    <property type="project" value="InterPro"/>
</dbReference>
<dbReference type="Pfam" id="PF01431">
    <property type="entry name" value="Peptidase_M13"/>
    <property type="match status" value="1"/>
</dbReference>
<dbReference type="Gene3D" id="3.40.390.10">
    <property type="entry name" value="Collagenase (Catalytic Domain)"/>
    <property type="match status" value="1"/>
</dbReference>
<dbReference type="PRINTS" id="PR00786">
    <property type="entry name" value="NEPRILYSIN"/>
</dbReference>
<dbReference type="GeneID" id="106748025"/>
<accession>A0A6P3XT92</accession>
<keyword evidence="4" id="KW-0645">Protease</keyword>
<dbReference type="InterPro" id="IPR008753">
    <property type="entry name" value="Peptidase_M13_N"/>
</dbReference>
<evidence type="ECO:0000256" key="2">
    <source>
        <dbReference type="ARBA" id="ARBA00004401"/>
    </source>
</evidence>
<evidence type="ECO:0000256" key="1">
    <source>
        <dbReference type="ARBA" id="ARBA00001947"/>
    </source>
</evidence>
<comment type="similarity">
    <text evidence="3">Belongs to the peptidase M13 family.</text>
</comment>
<feature type="domain" description="Peptidase M13 C-terminal" evidence="10">
    <location>
        <begin position="518"/>
        <end position="729"/>
    </location>
</feature>
<dbReference type="Pfam" id="PF05649">
    <property type="entry name" value="Peptidase_M13_N"/>
    <property type="match status" value="1"/>
</dbReference>
<dbReference type="PANTHER" id="PTHR11733:SF237">
    <property type="entry name" value="NEPRILYSIN-LIKE 4"/>
    <property type="match status" value="1"/>
</dbReference>
<comment type="cofactor">
    <cofactor evidence="1">
        <name>Zn(2+)</name>
        <dbReference type="ChEBI" id="CHEBI:29105"/>
    </cofactor>
</comment>
<dbReference type="KEGG" id="dqu:106748025"/>
<reference evidence="13" key="1">
    <citation type="submission" date="2025-08" db="UniProtKB">
        <authorList>
            <consortium name="RefSeq"/>
        </authorList>
    </citation>
    <scope>IDENTIFICATION</scope>
</reference>
<keyword evidence="9" id="KW-0732">Signal</keyword>
<dbReference type="GO" id="GO:0005886">
    <property type="term" value="C:plasma membrane"/>
    <property type="evidence" value="ECO:0007669"/>
    <property type="project" value="UniProtKB-SubCell"/>
</dbReference>
<keyword evidence="5" id="KW-0479">Metal-binding</keyword>
<evidence type="ECO:0000256" key="3">
    <source>
        <dbReference type="ARBA" id="ARBA00007357"/>
    </source>
</evidence>
<keyword evidence="6" id="KW-0378">Hydrolase</keyword>
<organism evidence="12 13">
    <name type="scientific">Dinoponera quadriceps</name>
    <name type="common">South American ant</name>
    <dbReference type="NCBI Taxonomy" id="609295"/>
    <lineage>
        <taxon>Eukaryota</taxon>
        <taxon>Metazoa</taxon>
        <taxon>Ecdysozoa</taxon>
        <taxon>Arthropoda</taxon>
        <taxon>Hexapoda</taxon>
        <taxon>Insecta</taxon>
        <taxon>Pterygota</taxon>
        <taxon>Neoptera</taxon>
        <taxon>Endopterygota</taxon>
        <taxon>Hymenoptera</taxon>
        <taxon>Apocrita</taxon>
        <taxon>Aculeata</taxon>
        <taxon>Formicoidea</taxon>
        <taxon>Formicidae</taxon>
        <taxon>Ponerinae</taxon>
        <taxon>Ponerini</taxon>
        <taxon>Dinoponera</taxon>
    </lineage>
</organism>
<evidence type="ECO:0000256" key="7">
    <source>
        <dbReference type="ARBA" id="ARBA00022833"/>
    </source>
</evidence>
<dbReference type="PANTHER" id="PTHR11733">
    <property type="entry name" value="ZINC METALLOPROTEASE FAMILY M13 NEPRILYSIN-RELATED"/>
    <property type="match status" value="1"/>
</dbReference>
<name>A0A6P3XT92_DINQU</name>
<feature type="chain" id="PRO_5028309612" evidence="9">
    <location>
        <begin position="18"/>
        <end position="729"/>
    </location>
</feature>
<evidence type="ECO:0000313" key="13">
    <source>
        <dbReference type="RefSeq" id="XP_014481661.1"/>
    </source>
</evidence>
<feature type="signal peptide" evidence="9">
    <location>
        <begin position="1"/>
        <end position="17"/>
    </location>
</feature>
<dbReference type="GO" id="GO:0016485">
    <property type="term" value="P:protein processing"/>
    <property type="evidence" value="ECO:0007669"/>
    <property type="project" value="TreeGrafter"/>
</dbReference>
<dbReference type="PROSITE" id="PS51885">
    <property type="entry name" value="NEPRILYSIN"/>
    <property type="match status" value="1"/>
</dbReference>
<evidence type="ECO:0000256" key="8">
    <source>
        <dbReference type="ARBA" id="ARBA00023049"/>
    </source>
</evidence>
<dbReference type="InterPro" id="IPR042089">
    <property type="entry name" value="Peptidase_M13_dom_2"/>
</dbReference>
<dbReference type="GO" id="GO:0046872">
    <property type="term" value="F:metal ion binding"/>
    <property type="evidence" value="ECO:0007669"/>
    <property type="project" value="UniProtKB-KW"/>
</dbReference>
<proteinExistence type="inferred from homology"/>
<keyword evidence="8" id="KW-0482">Metalloprotease</keyword>
<protein>
    <submittedName>
        <fullName evidence="13">Membrane metallo-endopeptidase-like 1 isoform X1</fullName>
    </submittedName>
</protein>
<evidence type="ECO:0000259" key="10">
    <source>
        <dbReference type="Pfam" id="PF01431"/>
    </source>
</evidence>
<dbReference type="InterPro" id="IPR018497">
    <property type="entry name" value="Peptidase_M13_C"/>
</dbReference>
<evidence type="ECO:0000259" key="11">
    <source>
        <dbReference type="Pfam" id="PF05649"/>
    </source>
</evidence>
<dbReference type="Proteomes" id="UP000515204">
    <property type="component" value="Unplaced"/>
</dbReference>
<evidence type="ECO:0000256" key="6">
    <source>
        <dbReference type="ARBA" id="ARBA00022801"/>
    </source>
</evidence>
<dbReference type="InterPro" id="IPR024079">
    <property type="entry name" value="MetalloPept_cat_dom_sf"/>
</dbReference>
<dbReference type="RefSeq" id="XP_014481661.1">
    <property type="nucleotide sequence ID" value="XM_014626175.1"/>
</dbReference>
<dbReference type="SUPFAM" id="SSF55486">
    <property type="entry name" value="Metalloproteases ('zincins'), catalytic domain"/>
    <property type="match status" value="1"/>
</dbReference>